<sequence length="632" mass="69945">MDGSGGEEQDRHHQPVDEAEQRRREEYAAVRAFVEEKNKALLEQYADKESKNALKRKVAALVRTEIARRKRAKTPDQPRQAPKRNKAEAIARGSNPRSADQALRKDAKQAVPKLAQSNPTIVVDMEFAGDMPRDLRRSLYHQISGTYGQNRATWRPSCLVLAGMSSELQKELAERQGGGASWAEIGDFSIRSEPFHELYTPGNAVYLSADATETITAFDPTKAYIIGGLIDRNKQKGAAQAKASHLGFPTAKLPMTEYFSQRERHDGKKVLTVDQVCNIIRDHRGSMSWDYALDLNVPNRLNAATKQKLRNAKIDIDSYRDKAASWLFHEQKPRVALVTGASSGIGLAWAKEMRTRGWSVVMVARDSGRLDAAAALVRAVEPLQKSCTSSKVEPAVFTTEADCSSWPEVARLTVAMRSRVPALDALILAAGTFAWDDGAALQESPSLLLEQNLASKVKVTKCLAQQIDAPLRFLRFHPSERSDLLRSTEDTPRTLGPDAFKIDVTGRPETTELADGASSVKDLLKYIVVVGSDAGKPDFTARVSGTEKEQAYIKSMQAVRAWTTRLAEGVKELGREATVKVVLDEPPLLDTPLARREFTRLPIDWDKVESADMYVRKYAANLFGNETSSQSP</sequence>
<proteinExistence type="predicted"/>
<comment type="catalytic activity">
    <reaction evidence="5">
        <text>guanosine(9) in tRNA + S-adenosyl-L-methionine = N(1)-methylguanosine(9) in tRNA + S-adenosyl-L-homocysteine + H(+)</text>
        <dbReference type="Rhea" id="RHEA:43156"/>
        <dbReference type="Rhea" id="RHEA-COMP:10367"/>
        <dbReference type="Rhea" id="RHEA-COMP:10368"/>
        <dbReference type="ChEBI" id="CHEBI:15378"/>
        <dbReference type="ChEBI" id="CHEBI:57856"/>
        <dbReference type="ChEBI" id="CHEBI:59789"/>
        <dbReference type="ChEBI" id="CHEBI:73542"/>
        <dbReference type="ChEBI" id="CHEBI:74269"/>
        <dbReference type="EC" id="2.1.1.221"/>
    </reaction>
</comment>
<dbReference type="CDD" id="cd18089">
    <property type="entry name" value="SPOUT_Trm10-like"/>
    <property type="match status" value="1"/>
</dbReference>
<evidence type="ECO:0000256" key="2">
    <source>
        <dbReference type="ARBA" id="ARBA00022603"/>
    </source>
</evidence>
<dbReference type="GO" id="GO:0000049">
    <property type="term" value="F:tRNA binding"/>
    <property type="evidence" value="ECO:0007669"/>
    <property type="project" value="TreeGrafter"/>
</dbReference>
<dbReference type="InterPro" id="IPR007356">
    <property type="entry name" value="tRNA_m1G_MeTrfase_euk"/>
</dbReference>
<evidence type="ECO:0000313" key="8">
    <source>
        <dbReference type="EMBL" id="GBG31955.1"/>
    </source>
</evidence>
<dbReference type="GO" id="GO:0002939">
    <property type="term" value="P:tRNA N1-guanine methylation"/>
    <property type="evidence" value="ECO:0007669"/>
    <property type="project" value="TreeGrafter"/>
</dbReference>
<dbReference type="GO" id="GO:0052905">
    <property type="term" value="F:tRNA (guanosine(9)-N1)-methyltransferase activity"/>
    <property type="evidence" value="ECO:0007669"/>
    <property type="project" value="UniProtKB-EC"/>
</dbReference>
<dbReference type="PANTHER" id="PTHR13563:SF13">
    <property type="entry name" value="TRNA METHYLTRANSFERASE 10 HOMOLOG A"/>
    <property type="match status" value="1"/>
</dbReference>
<dbReference type="InterPro" id="IPR038459">
    <property type="entry name" value="MT_TRM10-typ_sf"/>
</dbReference>
<dbReference type="Proteomes" id="UP000241890">
    <property type="component" value="Unassembled WGS sequence"/>
</dbReference>
<dbReference type="OrthoDB" id="278300at2759"/>
<dbReference type="InterPro" id="IPR002347">
    <property type="entry name" value="SDR_fam"/>
</dbReference>
<evidence type="ECO:0000259" key="7">
    <source>
        <dbReference type="PROSITE" id="PS51675"/>
    </source>
</evidence>
<keyword evidence="3 8" id="KW-0808">Transferase</keyword>
<dbReference type="SUPFAM" id="SSF51735">
    <property type="entry name" value="NAD(P)-binding Rossmann-fold domains"/>
    <property type="match status" value="1"/>
</dbReference>
<dbReference type="EC" id="2.1.1.221" evidence="1"/>
<dbReference type="AlphaFoldDB" id="A0A2R5GMV8"/>
<evidence type="ECO:0000256" key="4">
    <source>
        <dbReference type="ARBA" id="ARBA00022691"/>
    </source>
</evidence>
<dbReference type="InterPro" id="IPR028564">
    <property type="entry name" value="MT_TRM10-typ"/>
</dbReference>
<dbReference type="PANTHER" id="PTHR13563">
    <property type="entry name" value="TRNA (GUANINE-9-) METHYLTRANSFERASE"/>
    <property type="match status" value="1"/>
</dbReference>
<keyword evidence="9" id="KW-1185">Reference proteome</keyword>
<feature type="region of interest" description="Disordered" evidence="6">
    <location>
        <begin position="1"/>
        <end position="24"/>
    </location>
</feature>
<dbReference type="EMBL" id="BEYU01000110">
    <property type="protein sequence ID" value="GBG31955.1"/>
    <property type="molecule type" value="Genomic_DNA"/>
</dbReference>
<dbReference type="InterPro" id="IPR036291">
    <property type="entry name" value="NAD(P)-bd_dom_sf"/>
</dbReference>
<keyword evidence="2 8" id="KW-0489">Methyltransferase</keyword>
<dbReference type="GO" id="GO:0005634">
    <property type="term" value="C:nucleus"/>
    <property type="evidence" value="ECO:0007669"/>
    <property type="project" value="TreeGrafter"/>
</dbReference>
<accession>A0A2R5GMV8</accession>
<evidence type="ECO:0000256" key="6">
    <source>
        <dbReference type="SAM" id="MobiDB-lite"/>
    </source>
</evidence>
<evidence type="ECO:0000256" key="5">
    <source>
        <dbReference type="ARBA" id="ARBA00048434"/>
    </source>
</evidence>
<dbReference type="InParanoid" id="A0A2R5GMV8"/>
<keyword evidence="4" id="KW-0949">S-adenosyl-L-methionine</keyword>
<evidence type="ECO:0000256" key="1">
    <source>
        <dbReference type="ARBA" id="ARBA00012797"/>
    </source>
</evidence>
<protein>
    <recommendedName>
        <fullName evidence="1">tRNA (guanine(9)-N(1))-methyltransferase</fullName>
        <ecNumber evidence="1">2.1.1.221</ecNumber>
    </recommendedName>
</protein>
<comment type="caution">
    <text evidence="8">The sequence shown here is derived from an EMBL/GenBank/DDBJ whole genome shotgun (WGS) entry which is preliminary data.</text>
</comment>
<organism evidence="8 9">
    <name type="scientific">Hondaea fermentalgiana</name>
    <dbReference type="NCBI Taxonomy" id="2315210"/>
    <lineage>
        <taxon>Eukaryota</taxon>
        <taxon>Sar</taxon>
        <taxon>Stramenopiles</taxon>
        <taxon>Bigyra</taxon>
        <taxon>Labyrinthulomycetes</taxon>
        <taxon>Thraustochytrida</taxon>
        <taxon>Thraustochytriidae</taxon>
        <taxon>Hondaea</taxon>
    </lineage>
</organism>
<evidence type="ECO:0000313" key="9">
    <source>
        <dbReference type="Proteomes" id="UP000241890"/>
    </source>
</evidence>
<feature type="region of interest" description="Disordered" evidence="6">
    <location>
        <begin position="65"/>
        <end position="111"/>
    </location>
</feature>
<name>A0A2R5GMV8_9STRA</name>
<feature type="compositionally biased region" description="Basic and acidic residues" evidence="6">
    <location>
        <begin position="8"/>
        <end position="24"/>
    </location>
</feature>
<dbReference type="Pfam" id="PF00106">
    <property type="entry name" value="adh_short"/>
    <property type="match status" value="1"/>
</dbReference>
<dbReference type="Gene3D" id="3.40.1280.30">
    <property type="match status" value="1"/>
</dbReference>
<dbReference type="Gene3D" id="3.40.50.720">
    <property type="entry name" value="NAD(P)-binding Rossmann-like Domain"/>
    <property type="match status" value="1"/>
</dbReference>
<dbReference type="PROSITE" id="PS51675">
    <property type="entry name" value="SAM_MT_TRM10"/>
    <property type="match status" value="1"/>
</dbReference>
<feature type="domain" description="SAM-dependent MTase TRM10-type" evidence="7">
    <location>
        <begin position="106"/>
        <end position="304"/>
    </location>
</feature>
<evidence type="ECO:0000256" key="3">
    <source>
        <dbReference type="ARBA" id="ARBA00022679"/>
    </source>
</evidence>
<reference evidence="8 9" key="1">
    <citation type="submission" date="2017-12" db="EMBL/GenBank/DDBJ databases">
        <title>Sequencing, de novo assembly and annotation of complete genome of a new Thraustochytrid species, strain FCC1311.</title>
        <authorList>
            <person name="Sedici K."/>
            <person name="Godart F."/>
            <person name="Aiese Cigliano R."/>
            <person name="Sanseverino W."/>
            <person name="Barakat M."/>
            <person name="Ortet P."/>
            <person name="Marechal E."/>
            <person name="Cagnac O."/>
            <person name="Amato A."/>
        </authorList>
    </citation>
    <scope>NUCLEOTIDE SEQUENCE [LARGE SCALE GENOMIC DNA]</scope>
</reference>
<gene>
    <name evidence="8" type="ORF">FCC1311_081802</name>
</gene>